<accession>A0A8R1HIQ3</accession>
<keyword evidence="1" id="KW-0805">Transcription regulation</keyword>
<sequence length="433" mass="49075">MISNNIYLPSNFDENIMVPGPSAFNHQRVVYNCQDFPVIQMPMTNIFQLEDKENWNQFVTIYQEMFVCSAGRAIYPDLKFTVQNLNPSAKYQIITQLERINNHPMEWKNNQWVEDPNGSCDGIPKYSNQVVSKTRMGWEWMEDRTFQVGKIFSVGSDNKTGKKRREASEEEMEQMKREKSAKVDAQLKTMLRVVPRQKYTPIIGIQEVKPDGSTEFLTSLRASEVFFITVTAIKNEACAWMRKNNKYCRGDVKEQVIQRFSAAPYTKKAPIKERKMKKRQRSSIVSSSSSCCSSSTGTVSPDSTKLSYTSNESLTSSFNTTASTSTSYTSENNSYHSNQWTPPPPAQWDIGTSFDNTYYGGSNNQWNQWDFSSTGYCPPEFPQCSGAVEYPPVFNEMYFGPVVGAGAGEGEAPINDLVFDDILKDLEESSASI</sequence>
<comment type="caution">
    <text evidence="5">Lacks conserved residue(s) required for the propagation of feature annotation.</text>
</comment>
<feature type="compositionally biased region" description="Low complexity" evidence="6">
    <location>
        <begin position="282"/>
        <end position="300"/>
    </location>
</feature>
<evidence type="ECO:0000256" key="3">
    <source>
        <dbReference type="ARBA" id="ARBA00023163"/>
    </source>
</evidence>
<reference evidence="8" key="2">
    <citation type="submission" date="2022-06" db="UniProtKB">
        <authorList>
            <consortium name="EnsemblMetazoa"/>
        </authorList>
    </citation>
    <scope>IDENTIFICATION</scope>
    <source>
        <strain evidence="8">DF5081</strain>
    </source>
</reference>
<feature type="region of interest" description="Disordered" evidence="6">
    <location>
        <begin position="270"/>
        <end position="344"/>
    </location>
</feature>
<dbReference type="EnsemblMetazoa" id="CJA00983.1">
    <property type="protein sequence ID" value="CJA00983.1"/>
    <property type="gene ID" value="WBGene00120187"/>
</dbReference>
<evidence type="ECO:0000256" key="6">
    <source>
        <dbReference type="SAM" id="MobiDB-lite"/>
    </source>
</evidence>
<dbReference type="PANTHER" id="PTHR11267">
    <property type="entry name" value="T-BOX PROTEIN-RELATED"/>
    <property type="match status" value="1"/>
</dbReference>
<dbReference type="SMART" id="SM00425">
    <property type="entry name" value="TBOX"/>
    <property type="match status" value="1"/>
</dbReference>
<dbReference type="GO" id="GO:0005634">
    <property type="term" value="C:nucleus"/>
    <property type="evidence" value="ECO:0007669"/>
    <property type="project" value="UniProtKB-SubCell"/>
</dbReference>
<dbReference type="InterPro" id="IPR008967">
    <property type="entry name" value="p53-like_TF_DNA-bd_sf"/>
</dbReference>
<dbReference type="AlphaFoldDB" id="A0A8R1HIQ3"/>
<feature type="compositionally biased region" description="Polar residues" evidence="6">
    <location>
        <begin position="301"/>
        <end position="312"/>
    </location>
</feature>
<keyword evidence="4 5" id="KW-0539">Nucleus</keyword>
<protein>
    <recommendedName>
        <fullName evidence="7">T-box domain-containing protein</fullName>
    </recommendedName>
</protein>
<reference evidence="9" key="1">
    <citation type="submission" date="2010-08" db="EMBL/GenBank/DDBJ databases">
        <authorList>
            <consortium name="Caenorhabditis japonica Sequencing Consortium"/>
            <person name="Wilson R.K."/>
        </authorList>
    </citation>
    <scope>NUCLEOTIDE SEQUENCE [LARGE SCALE GENOMIC DNA]</scope>
    <source>
        <strain evidence="9">DF5081</strain>
    </source>
</reference>
<name>A0A8R1HIQ3_CAEJA</name>
<dbReference type="GO" id="GO:0000785">
    <property type="term" value="C:chromatin"/>
    <property type="evidence" value="ECO:0007669"/>
    <property type="project" value="TreeGrafter"/>
</dbReference>
<dbReference type="Gene3D" id="2.60.40.820">
    <property type="entry name" value="Transcription factor, T-box"/>
    <property type="match status" value="1"/>
</dbReference>
<dbReference type="GO" id="GO:0045893">
    <property type="term" value="P:positive regulation of DNA-templated transcription"/>
    <property type="evidence" value="ECO:0007669"/>
    <property type="project" value="InterPro"/>
</dbReference>
<dbReference type="Proteomes" id="UP000005237">
    <property type="component" value="Unassembled WGS sequence"/>
</dbReference>
<dbReference type="InterPro" id="IPR046360">
    <property type="entry name" value="T-box_DNA-bd"/>
</dbReference>
<keyword evidence="2 5" id="KW-0238">DNA-binding</keyword>
<feature type="domain" description="T-box" evidence="7">
    <location>
        <begin position="49"/>
        <end position="236"/>
    </location>
</feature>
<dbReference type="GO" id="GO:0000981">
    <property type="term" value="F:DNA-binding transcription factor activity, RNA polymerase II-specific"/>
    <property type="evidence" value="ECO:0007669"/>
    <property type="project" value="TreeGrafter"/>
</dbReference>
<dbReference type="InterPro" id="IPR036960">
    <property type="entry name" value="T-box_sf"/>
</dbReference>
<dbReference type="PROSITE" id="PS50252">
    <property type="entry name" value="TBOX_3"/>
    <property type="match status" value="1"/>
</dbReference>
<evidence type="ECO:0000256" key="1">
    <source>
        <dbReference type="ARBA" id="ARBA00023015"/>
    </source>
</evidence>
<evidence type="ECO:0000256" key="5">
    <source>
        <dbReference type="PROSITE-ProRule" id="PRU00201"/>
    </source>
</evidence>
<feature type="compositionally biased region" description="Low complexity" evidence="6">
    <location>
        <begin position="313"/>
        <end position="338"/>
    </location>
</feature>
<keyword evidence="9" id="KW-1185">Reference proteome</keyword>
<evidence type="ECO:0000256" key="4">
    <source>
        <dbReference type="ARBA" id="ARBA00023242"/>
    </source>
</evidence>
<feature type="region of interest" description="Disordered" evidence="6">
    <location>
        <begin position="157"/>
        <end position="179"/>
    </location>
</feature>
<dbReference type="InterPro" id="IPR001699">
    <property type="entry name" value="TF_T-box"/>
</dbReference>
<dbReference type="Pfam" id="PF00907">
    <property type="entry name" value="T-box"/>
    <property type="match status" value="1"/>
</dbReference>
<dbReference type="PANTHER" id="PTHR11267:SF204">
    <property type="entry name" value="SPADETAIL"/>
    <property type="match status" value="1"/>
</dbReference>
<dbReference type="GO" id="GO:0001708">
    <property type="term" value="P:cell fate specification"/>
    <property type="evidence" value="ECO:0007669"/>
    <property type="project" value="TreeGrafter"/>
</dbReference>
<comment type="subcellular location">
    <subcellularLocation>
        <location evidence="5">Nucleus</location>
    </subcellularLocation>
</comment>
<evidence type="ECO:0000256" key="2">
    <source>
        <dbReference type="ARBA" id="ARBA00023125"/>
    </source>
</evidence>
<dbReference type="GO" id="GO:0000978">
    <property type="term" value="F:RNA polymerase II cis-regulatory region sequence-specific DNA binding"/>
    <property type="evidence" value="ECO:0007669"/>
    <property type="project" value="InterPro"/>
</dbReference>
<keyword evidence="3" id="KW-0804">Transcription</keyword>
<dbReference type="SUPFAM" id="SSF49417">
    <property type="entry name" value="p53-like transcription factors"/>
    <property type="match status" value="1"/>
</dbReference>
<evidence type="ECO:0000259" key="7">
    <source>
        <dbReference type="PROSITE" id="PS50252"/>
    </source>
</evidence>
<evidence type="ECO:0000313" key="9">
    <source>
        <dbReference type="Proteomes" id="UP000005237"/>
    </source>
</evidence>
<evidence type="ECO:0000313" key="8">
    <source>
        <dbReference type="EnsemblMetazoa" id="CJA00983.1"/>
    </source>
</evidence>
<proteinExistence type="predicted"/>
<organism evidence="8 9">
    <name type="scientific">Caenorhabditis japonica</name>
    <dbReference type="NCBI Taxonomy" id="281687"/>
    <lineage>
        <taxon>Eukaryota</taxon>
        <taxon>Metazoa</taxon>
        <taxon>Ecdysozoa</taxon>
        <taxon>Nematoda</taxon>
        <taxon>Chromadorea</taxon>
        <taxon>Rhabditida</taxon>
        <taxon>Rhabditina</taxon>
        <taxon>Rhabditomorpha</taxon>
        <taxon>Rhabditoidea</taxon>
        <taxon>Rhabditidae</taxon>
        <taxon>Peloderinae</taxon>
        <taxon>Caenorhabditis</taxon>
    </lineage>
</organism>